<feature type="signal peptide" evidence="1">
    <location>
        <begin position="1"/>
        <end position="18"/>
    </location>
</feature>
<proteinExistence type="predicted"/>
<reference evidence="2 3" key="1">
    <citation type="submission" date="2019-07" db="EMBL/GenBank/DDBJ databases">
        <title>Caenimonas sedimenti sp. nov., isolated from activated sludge.</title>
        <authorList>
            <person name="Xu J."/>
        </authorList>
    </citation>
    <scope>NUCLEOTIDE SEQUENCE [LARGE SCALE GENOMIC DNA]</scope>
    <source>
        <strain evidence="2 3">HX-9-20</strain>
    </source>
</reference>
<dbReference type="OrthoDB" id="9792137at2"/>
<dbReference type="Proteomes" id="UP000318199">
    <property type="component" value="Unassembled WGS sequence"/>
</dbReference>
<sequence length="286" mass="29545">MRTHVVLAALLCAATARAECLGDAQVANLAASYTARAPAPDLAVMSEEDASCSRAKLAAVLAVRLGAPIGYKVGLTNEAIRRMVKGTGPAWGTLYGGDFVPSGAKVSVKFAARPTVEADLLVRVRSSDIQRATTPQQVLAALDQVIPFIELPDMLVANPNKLDARGMTAINMAARGGITGTSIAIPEDSAGQGIFFDALGQMKVQVADGSGRRMGTGTGADLLGHPMASALWLVQALAKAGIVLKAGDLLSLGSFPPVVVPSPGLVLRVTYEGLTGAQPVWVEFTD</sequence>
<evidence type="ECO:0000313" key="3">
    <source>
        <dbReference type="Proteomes" id="UP000318199"/>
    </source>
</evidence>
<dbReference type="GO" id="GO:0005737">
    <property type="term" value="C:cytoplasm"/>
    <property type="evidence" value="ECO:0007669"/>
    <property type="project" value="TreeGrafter"/>
</dbReference>
<dbReference type="GO" id="GO:0016787">
    <property type="term" value="F:hydrolase activity"/>
    <property type="evidence" value="ECO:0007669"/>
    <property type="project" value="UniProtKB-KW"/>
</dbReference>
<feature type="chain" id="PRO_5021787253" evidence="1">
    <location>
        <begin position="19"/>
        <end position="286"/>
    </location>
</feature>
<evidence type="ECO:0000313" key="2">
    <source>
        <dbReference type="EMBL" id="TWO68519.1"/>
    </source>
</evidence>
<evidence type="ECO:0000256" key="1">
    <source>
        <dbReference type="SAM" id="SignalP"/>
    </source>
</evidence>
<protein>
    <submittedName>
        <fullName evidence="2">Fumarylacetoacetate hydrolase</fullName>
    </submittedName>
</protein>
<dbReference type="SUPFAM" id="SSF56529">
    <property type="entry name" value="FAH"/>
    <property type="match status" value="1"/>
</dbReference>
<dbReference type="EMBL" id="VOBQ01000019">
    <property type="protein sequence ID" value="TWO68519.1"/>
    <property type="molecule type" value="Genomic_DNA"/>
</dbReference>
<dbReference type="InterPro" id="IPR036663">
    <property type="entry name" value="Fumarylacetoacetase_C_sf"/>
</dbReference>
<dbReference type="InterPro" id="IPR050772">
    <property type="entry name" value="Hydratase-Decarb/MhpD_sf"/>
</dbReference>
<dbReference type="GO" id="GO:0008684">
    <property type="term" value="F:2-oxopent-4-enoate hydratase activity"/>
    <property type="evidence" value="ECO:0007669"/>
    <property type="project" value="TreeGrafter"/>
</dbReference>
<keyword evidence="3" id="KW-1185">Reference proteome</keyword>
<dbReference type="PANTHER" id="PTHR30143:SF0">
    <property type="entry name" value="2-KETO-4-PENTENOATE HYDRATASE"/>
    <property type="match status" value="1"/>
</dbReference>
<gene>
    <name evidence="2" type="ORF">FN976_23085</name>
</gene>
<accession>A0A562ZIW0</accession>
<dbReference type="AlphaFoldDB" id="A0A562ZIW0"/>
<dbReference type="PANTHER" id="PTHR30143">
    <property type="entry name" value="ACID HYDRATASE"/>
    <property type="match status" value="1"/>
</dbReference>
<organism evidence="2 3">
    <name type="scientific">Caenimonas sedimenti</name>
    <dbReference type="NCBI Taxonomy" id="2596921"/>
    <lineage>
        <taxon>Bacteria</taxon>
        <taxon>Pseudomonadati</taxon>
        <taxon>Pseudomonadota</taxon>
        <taxon>Betaproteobacteria</taxon>
        <taxon>Burkholderiales</taxon>
        <taxon>Comamonadaceae</taxon>
        <taxon>Caenimonas</taxon>
    </lineage>
</organism>
<comment type="caution">
    <text evidence="2">The sequence shown here is derived from an EMBL/GenBank/DDBJ whole genome shotgun (WGS) entry which is preliminary data.</text>
</comment>
<name>A0A562ZIW0_9BURK</name>
<keyword evidence="1" id="KW-0732">Signal</keyword>
<dbReference type="RefSeq" id="WP_145895434.1">
    <property type="nucleotide sequence ID" value="NZ_VOBQ01000019.1"/>
</dbReference>
<dbReference type="Gene3D" id="3.90.850.10">
    <property type="entry name" value="Fumarylacetoacetase-like, C-terminal domain"/>
    <property type="match status" value="1"/>
</dbReference>
<keyword evidence="2" id="KW-0378">Hydrolase</keyword>